<dbReference type="InterPro" id="IPR039465">
    <property type="entry name" value="IL-17_rcpt-like"/>
</dbReference>
<evidence type="ECO:0000256" key="5">
    <source>
        <dbReference type="ARBA" id="ARBA00022729"/>
    </source>
</evidence>
<evidence type="ECO:0000256" key="7">
    <source>
        <dbReference type="ARBA" id="ARBA00023136"/>
    </source>
</evidence>
<dbReference type="Pfam" id="PF08357">
    <property type="entry name" value="SEFIR"/>
    <property type="match status" value="1"/>
</dbReference>
<comment type="subcellular location">
    <subcellularLocation>
        <location evidence="1">Cell membrane</location>
        <topology evidence="1">Single-pass membrane protein</topology>
    </subcellularLocation>
    <subcellularLocation>
        <location evidence="2">Membrane</location>
        <topology evidence="2">Single-pass type I membrane protein</topology>
    </subcellularLocation>
</comment>
<dbReference type="PROSITE" id="PS51534">
    <property type="entry name" value="SEFIR"/>
    <property type="match status" value="1"/>
</dbReference>
<evidence type="ECO:0000259" key="14">
    <source>
        <dbReference type="PROSITE" id="PS51534"/>
    </source>
</evidence>
<dbReference type="RefSeq" id="XP_067159753.1">
    <property type="nucleotide sequence ID" value="XM_067303652.1"/>
</dbReference>
<evidence type="ECO:0000256" key="12">
    <source>
        <dbReference type="SAM" id="Phobius"/>
    </source>
</evidence>
<keyword evidence="15" id="KW-1185">Reference proteome</keyword>
<feature type="chain" id="PRO_5046803794" evidence="13">
    <location>
        <begin position="25"/>
        <end position="683"/>
    </location>
</feature>
<protein>
    <submittedName>
        <fullName evidence="16">Interleukin-17 receptor E</fullName>
    </submittedName>
</protein>
<evidence type="ECO:0000256" key="9">
    <source>
        <dbReference type="ARBA" id="ARBA00023180"/>
    </source>
</evidence>
<evidence type="ECO:0000256" key="11">
    <source>
        <dbReference type="SAM" id="MobiDB-lite"/>
    </source>
</evidence>
<keyword evidence="8 16" id="KW-0675">Receptor</keyword>
<accession>A0ABM4F487</accession>
<keyword evidence="9" id="KW-0325">Glycoprotein</keyword>
<keyword evidence="3" id="KW-1003">Cell membrane</keyword>
<evidence type="ECO:0000313" key="15">
    <source>
        <dbReference type="Proteomes" id="UP001652627"/>
    </source>
</evidence>
<evidence type="ECO:0000256" key="10">
    <source>
        <dbReference type="ARBA" id="ARBA00023198"/>
    </source>
</evidence>
<keyword evidence="10" id="KW-0395">Inflammatory response</keyword>
<evidence type="ECO:0000256" key="6">
    <source>
        <dbReference type="ARBA" id="ARBA00022989"/>
    </source>
</evidence>
<dbReference type="GeneID" id="136993216"/>
<keyword evidence="7 12" id="KW-0472">Membrane</keyword>
<evidence type="ECO:0000313" key="16">
    <source>
        <dbReference type="RefSeq" id="XP_067159753.1"/>
    </source>
</evidence>
<evidence type="ECO:0000256" key="4">
    <source>
        <dbReference type="ARBA" id="ARBA00022692"/>
    </source>
</evidence>
<dbReference type="PANTHER" id="PTHR15583">
    <property type="entry name" value="INTERLEUKIN-17 RECEPTOR"/>
    <property type="match status" value="1"/>
</dbReference>
<evidence type="ECO:0000256" key="8">
    <source>
        <dbReference type="ARBA" id="ARBA00023170"/>
    </source>
</evidence>
<dbReference type="InterPro" id="IPR027841">
    <property type="entry name" value="IL-17_rcpt_C/E_N"/>
</dbReference>
<feature type="signal peptide" evidence="13">
    <location>
        <begin position="1"/>
        <end position="24"/>
    </location>
</feature>
<feature type="domain" description="SEFIR" evidence="14">
    <location>
        <begin position="483"/>
        <end position="632"/>
    </location>
</feature>
<dbReference type="Gene3D" id="3.40.50.11530">
    <property type="match status" value="1"/>
</dbReference>
<dbReference type="InterPro" id="IPR013568">
    <property type="entry name" value="SEFIR_dom"/>
</dbReference>
<name>A0ABM4F487_9AVES</name>
<sequence>MGRPVPRALLLAAAAALLLAATAAVTRLRVSANFECRASADRALSRPRCRRPARPGPPLEPPALVLSTARLCRPSQPCQPCLRVRLALPAAGLGGVRGLQLDFLELDSNRAGWLQVWRRRGAQGGSPWQVQFDCFPVESGQQVLVSLRTIPDRGLALSRSHLIAAEPPGPVFTHTLVPEARAIEVSVPRGPALMVRLCHQLALECEELPRPFHQQVLVPGGQCVLLPYEFLVPCLCIEASYPHRDSLRSKRCPFQEQPAAYGPELWSSVRFHDYSASGKDQMAMVLSASCPLRPRATLCWREAAAGAAPCHDIPNSTASEEEQAYTLDEVDVHPQLCFRFSYGNSSHVECPHRPETAWNVSASVQGPQLRLRITSSIPAAFSAALCQPRGGQCEPESPVYTVTRVEGSAPGELALLLPMQILGSCVLVWRSDVRFARKQLLCPDVSRRHFGLLGLALALGLVVAVLLLSCCSTWRPAAGAAGRGPVLLVYSPDSEEHLGLVCALAELLRAGLGCDVRLDLWEAGGVGRLGGLPWLYAQRERVGRERGTVLLLWSRGSARLWRGAGAPGDTHGVFGAAMACLHGELGAAGGAGRPGGWVLAYFSRLCSPRDVPRPLRPLPTYRLPRELPRLLGALRGAPRAPWRLRGRARRLLHRLLEAEGSKGAEEEPPTGCPRFGPGVAAGT</sequence>
<evidence type="ECO:0000256" key="2">
    <source>
        <dbReference type="ARBA" id="ARBA00004479"/>
    </source>
</evidence>
<organism evidence="15 16">
    <name type="scientific">Apteryx mantelli</name>
    <name type="common">North Island brown kiwi</name>
    <dbReference type="NCBI Taxonomy" id="2696672"/>
    <lineage>
        <taxon>Eukaryota</taxon>
        <taxon>Metazoa</taxon>
        <taxon>Chordata</taxon>
        <taxon>Craniata</taxon>
        <taxon>Vertebrata</taxon>
        <taxon>Euteleostomi</taxon>
        <taxon>Archelosauria</taxon>
        <taxon>Archosauria</taxon>
        <taxon>Dinosauria</taxon>
        <taxon>Saurischia</taxon>
        <taxon>Theropoda</taxon>
        <taxon>Coelurosauria</taxon>
        <taxon>Aves</taxon>
        <taxon>Palaeognathae</taxon>
        <taxon>Apterygiformes</taxon>
        <taxon>Apterygidae</taxon>
        <taxon>Apteryx</taxon>
    </lineage>
</organism>
<keyword evidence="5 13" id="KW-0732">Signal</keyword>
<keyword evidence="4 12" id="KW-0812">Transmembrane</keyword>
<proteinExistence type="predicted"/>
<evidence type="ECO:0000256" key="13">
    <source>
        <dbReference type="SAM" id="SignalP"/>
    </source>
</evidence>
<dbReference type="PANTHER" id="PTHR15583:SF5">
    <property type="entry name" value="INTERLEUKIN-17 RECEPTOR E"/>
    <property type="match status" value="1"/>
</dbReference>
<keyword evidence="6 12" id="KW-1133">Transmembrane helix</keyword>
<gene>
    <name evidence="16" type="primary">IL17RE</name>
</gene>
<feature type="region of interest" description="Disordered" evidence="11">
    <location>
        <begin position="660"/>
        <end position="683"/>
    </location>
</feature>
<reference evidence="16" key="1">
    <citation type="submission" date="2025-08" db="UniProtKB">
        <authorList>
            <consortium name="RefSeq"/>
        </authorList>
    </citation>
    <scope>IDENTIFICATION</scope>
    <source>
        <tissue evidence="16">Blood</tissue>
    </source>
</reference>
<dbReference type="Proteomes" id="UP001652627">
    <property type="component" value="Chromosome 12"/>
</dbReference>
<feature type="transmembrane region" description="Helical" evidence="12">
    <location>
        <begin position="450"/>
        <end position="468"/>
    </location>
</feature>
<dbReference type="Pfam" id="PF15037">
    <property type="entry name" value="IL17_R_N"/>
    <property type="match status" value="1"/>
</dbReference>
<evidence type="ECO:0000256" key="1">
    <source>
        <dbReference type="ARBA" id="ARBA00004162"/>
    </source>
</evidence>
<evidence type="ECO:0000256" key="3">
    <source>
        <dbReference type="ARBA" id="ARBA00022475"/>
    </source>
</evidence>